<dbReference type="EMBL" id="CP033905">
    <property type="protein sequence ID" value="AZR06003.1"/>
    <property type="molecule type" value="Genomic_DNA"/>
</dbReference>
<feature type="transmembrane region" description="Helical" evidence="1">
    <location>
        <begin position="33"/>
        <end position="52"/>
    </location>
</feature>
<gene>
    <name evidence="2" type="ORF">EBQ10_00965</name>
    <name evidence="3" type="ORF">V3M73_06860</name>
</gene>
<evidence type="ECO:0000313" key="4">
    <source>
        <dbReference type="Proteomes" id="UP000275951"/>
    </source>
</evidence>
<dbReference type="KEGG" id="tpy:CQ11_00885"/>
<evidence type="ECO:0000256" key="1">
    <source>
        <dbReference type="SAM" id="Phobius"/>
    </source>
</evidence>
<dbReference type="Proteomes" id="UP000275951">
    <property type="component" value="Chromosome"/>
</dbReference>
<protein>
    <submittedName>
        <fullName evidence="2">Uncharacterized protein</fullName>
    </submittedName>
</protein>
<keyword evidence="1" id="KW-1133">Transmembrane helix</keyword>
<dbReference type="EMBL" id="JBAGNM010000005">
    <property type="protein sequence ID" value="MEW6954743.1"/>
    <property type="molecule type" value="Genomic_DNA"/>
</dbReference>
<organism evidence="2 4">
    <name type="scientific">Trueperella pyogenes</name>
    <dbReference type="NCBI Taxonomy" id="1661"/>
    <lineage>
        <taxon>Bacteria</taxon>
        <taxon>Bacillati</taxon>
        <taxon>Actinomycetota</taxon>
        <taxon>Actinomycetes</taxon>
        <taxon>Actinomycetales</taxon>
        <taxon>Actinomycetaceae</taxon>
        <taxon>Trueperella</taxon>
    </lineage>
</organism>
<dbReference type="AlphaFoldDB" id="X4R0X5"/>
<keyword evidence="1" id="KW-0472">Membrane</keyword>
<dbReference type="GeneID" id="97532133"/>
<accession>X4R0X5</accession>
<evidence type="ECO:0000313" key="5">
    <source>
        <dbReference type="Proteomes" id="UP001555100"/>
    </source>
</evidence>
<keyword evidence="1" id="KW-0812">Transmembrane</keyword>
<sequence>MRASTTIFGALALVLATAGITRAAGVVVDVRLFVVIALLITSVLLGLSAFAGREDQEQTDQ</sequence>
<keyword evidence="5" id="KW-1185">Reference proteome</keyword>
<evidence type="ECO:0000313" key="3">
    <source>
        <dbReference type="EMBL" id="MEW6954743.1"/>
    </source>
</evidence>
<reference evidence="2 4" key="1">
    <citation type="submission" date="2018-11" db="EMBL/GenBank/DDBJ databases">
        <title>Multidrug-resistant genes are associated with an 42-kb island TGI1 carrying a complex class 1 integron in a Trueperella pyogenes.</title>
        <authorList>
            <person name="Dong W."/>
        </authorList>
    </citation>
    <scope>NUCLEOTIDE SEQUENCE [LARGE SCALE GENOMIC DNA]</scope>
    <source>
        <strain evidence="2 4">TP4</strain>
    </source>
</reference>
<evidence type="ECO:0000313" key="2">
    <source>
        <dbReference type="EMBL" id="AZR06003.1"/>
    </source>
</evidence>
<reference evidence="3 5" key="2">
    <citation type="submission" date="2024-01" db="EMBL/GenBank/DDBJ databases">
        <title>Genomic analysis and antimicrobial resistance profiles of Trueperella pyogenes isolated from domestic and wild animals.</title>
        <authorList>
            <person name="Magossi G."/>
            <person name="Gzyl K.E."/>
            <person name="Holman D.B."/>
            <person name="Amat S."/>
        </authorList>
    </citation>
    <scope>NUCLEOTIDE SEQUENCE [LARGE SCALE GENOMIC DNA]</scope>
    <source>
        <strain evidence="3 5">1494</strain>
    </source>
</reference>
<dbReference type="RefSeq" id="WP_025295714.1">
    <property type="nucleotide sequence ID" value="NZ_CP007519.1"/>
</dbReference>
<proteinExistence type="predicted"/>
<name>X4R0X5_9ACTO</name>
<dbReference type="Proteomes" id="UP001555100">
    <property type="component" value="Unassembled WGS sequence"/>
</dbReference>